<sequence length="127" mass="14079">MSADFKNREYQPMVSHSQGINKFDQLPDEAQNRIAQLRLLFVARCQENLVQIKQVLDQRAEANGPSTRDSELIKLAHSLAGASAIFGYQELGRAASMVESTLREDSYIEAESALVIDVLIDQLTALG</sequence>
<organism evidence="4 5">
    <name type="scientific">Hoeflea algicola</name>
    <dbReference type="NCBI Taxonomy" id="2983763"/>
    <lineage>
        <taxon>Bacteria</taxon>
        <taxon>Pseudomonadati</taxon>
        <taxon>Pseudomonadota</taxon>
        <taxon>Alphaproteobacteria</taxon>
        <taxon>Hyphomicrobiales</taxon>
        <taxon>Rhizobiaceae</taxon>
        <taxon>Hoeflea</taxon>
    </lineage>
</organism>
<accession>A0ABT3ZAY6</accession>
<feature type="modified residue" description="Phosphohistidine" evidence="2">
    <location>
        <position position="77"/>
    </location>
</feature>
<reference evidence="4" key="1">
    <citation type="submission" date="2022-10" db="EMBL/GenBank/DDBJ databases">
        <title>Hoeflea sp. G2-23, isolated from marine algae.</title>
        <authorList>
            <person name="Kristyanto S."/>
            <person name="Kim J.M."/>
            <person name="Jeon C.O."/>
        </authorList>
    </citation>
    <scope>NUCLEOTIDE SEQUENCE</scope>
    <source>
        <strain evidence="4">G2-23</strain>
    </source>
</reference>
<evidence type="ECO:0000313" key="5">
    <source>
        <dbReference type="Proteomes" id="UP001073227"/>
    </source>
</evidence>
<dbReference type="EMBL" id="JAOVZR010000001">
    <property type="protein sequence ID" value="MCY0148803.1"/>
    <property type="molecule type" value="Genomic_DNA"/>
</dbReference>
<dbReference type="Gene3D" id="1.20.120.160">
    <property type="entry name" value="HPT domain"/>
    <property type="match status" value="1"/>
</dbReference>
<evidence type="ECO:0000256" key="2">
    <source>
        <dbReference type="PROSITE-ProRule" id="PRU00110"/>
    </source>
</evidence>
<evidence type="ECO:0000259" key="3">
    <source>
        <dbReference type="PROSITE" id="PS50894"/>
    </source>
</evidence>
<name>A0ABT3ZAY6_9HYPH</name>
<dbReference type="InterPro" id="IPR008207">
    <property type="entry name" value="Sig_transdc_His_kin_Hpt_dom"/>
</dbReference>
<keyword evidence="2" id="KW-0597">Phosphoprotein</keyword>
<dbReference type="Proteomes" id="UP001073227">
    <property type="component" value="Unassembled WGS sequence"/>
</dbReference>
<feature type="domain" description="HPt" evidence="3">
    <location>
        <begin position="30"/>
        <end position="127"/>
    </location>
</feature>
<dbReference type="InterPro" id="IPR036641">
    <property type="entry name" value="HPT_dom_sf"/>
</dbReference>
<keyword evidence="1" id="KW-0902">Two-component regulatory system</keyword>
<dbReference type="Pfam" id="PF01627">
    <property type="entry name" value="Hpt"/>
    <property type="match status" value="1"/>
</dbReference>
<dbReference type="SUPFAM" id="SSF47226">
    <property type="entry name" value="Histidine-containing phosphotransfer domain, HPT domain"/>
    <property type="match status" value="1"/>
</dbReference>
<keyword evidence="5" id="KW-1185">Reference proteome</keyword>
<evidence type="ECO:0000256" key="1">
    <source>
        <dbReference type="ARBA" id="ARBA00023012"/>
    </source>
</evidence>
<protein>
    <submittedName>
        <fullName evidence="4">Hpt domain-containing protein</fullName>
    </submittedName>
</protein>
<evidence type="ECO:0000313" key="4">
    <source>
        <dbReference type="EMBL" id="MCY0148803.1"/>
    </source>
</evidence>
<dbReference type="RefSeq" id="WP_267654336.1">
    <property type="nucleotide sequence ID" value="NZ_JAOVZR010000001.1"/>
</dbReference>
<gene>
    <name evidence="4" type="ORF">OEG84_14120</name>
</gene>
<dbReference type="PROSITE" id="PS50894">
    <property type="entry name" value="HPT"/>
    <property type="match status" value="1"/>
</dbReference>
<proteinExistence type="predicted"/>
<comment type="caution">
    <text evidence="4">The sequence shown here is derived from an EMBL/GenBank/DDBJ whole genome shotgun (WGS) entry which is preliminary data.</text>
</comment>